<sequence>MMMTGRVLLVCAFCVLWCTIGVVADGDTEEVLEDFVPPSRADETQELQEELRGKGHSANDEQVDETQELQEELRGKGHSANDEQVDETQELQEELRGKGHSANDEQVDETQLQKPQKEGGGHQAEDPLQPVERSVRAKLQSEGPRVEETGNQIEQEQLLRGTQRNPNVENKTPTMPVDKPQGSDGEGDVSNEKEKQKVKETISQIKEEVVAPGAGTPEAISIEGHQEASRNPAEKTLVENKDIAKENNVKKEEKEKKSEQQELQLKQKNGKQVTLHGSPTGPAATQGSLAPVPPEGLQQKQISDGSTKQPEGEAPLIGTESTSDGTTDPPLPSVSTGAAVAATSESDKREVKVSAIAESNETTVNETDDQQERIGEKDEESAKGKTAFETNQTENIDDSDGSTAVSHTTSPLLLLLFVVCAAAAVVAA</sequence>
<feature type="compositionally biased region" description="Basic and acidic residues" evidence="1">
    <location>
        <begin position="190"/>
        <end position="209"/>
    </location>
</feature>
<feature type="compositionally biased region" description="Basic and acidic residues" evidence="1">
    <location>
        <begin position="224"/>
        <end position="260"/>
    </location>
</feature>
<gene>
    <name evidence="3" type="ORF">C3747_292g36</name>
</gene>
<reference evidence="3 4" key="1">
    <citation type="journal article" date="2018" name="Microb. Genom.">
        <title>Expanding an expanded genome: long-read sequencing of Trypanosoma cruzi.</title>
        <authorList>
            <person name="Berna L."/>
            <person name="Rodriguez M."/>
            <person name="Chiribao M.L."/>
            <person name="Parodi-Talice A."/>
            <person name="Pita S."/>
            <person name="Rijo G."/>
            <person name="Alvarez-Valin F."/>
            <person name="Robello C."/>
        </authorList>
    </citation>
    <scope>NUCLEOTIDE SEQUENCE [LARGE SCALE GENOMIC DNA]</scope>
    <source>
        <strain evidence="3 4">TCC</strain>
    </source>
</reference>
<feature type="compositionally biased region" description="Polar residues" evidence="1">
    <location>
        <begin position="149"/>
        <end position="173"/>
    </location>
</feature>
<dbReference type="VEuPathDB" id="TriTrypDB:C3747_292g36"/>
<name>A0A2V2VAZ3_TRYCR</name>
<dbReference type="AlphaFoldDB" id="A0A2V2VAZ3"/>
<dbReference type="VEuPathDB" id="TriTrypDB:TcG_12554"/>
<feature type="compositionally biased region" description="Low complexity" evidence="1">
    <location>
        <begin position="333"/>
        <end position="344"/>
    </location>
</feature>
<keyword evidence="2" id="KW-0732">Signal</keyword>
<feature type="compositionally biased region" description="Basic and acidic residues" evidence="1">
    <location>
        <begin position="115"/>
        <end position="125"/>
    </location>
</feature>
<protein>
    <submittedName>
        <fullName evidence="3">Mucin-associated surface protein (MASP)</fullName>
    </submittedName>
</protein>
<dbReference type="EMBL" id="PRFC01000292">
    <property type="protein sequence ID" value="PWU93570.1"/>
    <property type="molecule type" value="Genomic_DNA"/>
</dbReference>
<dbReference type="VEuPathDB" id="TriTrypDB:BCY84_16929"/>
<accession>A0A2V2VAZ3</accession>
<feature type="compositionally biased region" description="Basic and acidic residues" evidence="1">
    <location>
        <begin position="49"/>
        <end position="59"/>
    </location>
</feature>
<feature type="compositionally biased region" description="Basic and acidic residues" evidence="1">
    <location>
        <begin position="71"/>
        <end position="81"/>
    </location>
</feature>
<dbReference type="VEuPathDB" id="TriTrypDB:TcCL_ESM03235"/>
<comment type="caution">
    <text evidence="3">The sequence shown here is derived from an EMBL/GenBank/DDBJ whole genome shotgun (WGS) entry which is preliminary data.</text>
</comment>
<dbReference type="VEuPathDB" id="TriTrypDB:TCSYLVIO_008951"/>
<dbReference type="VEuPathDB" id="TriTrypDB:ECC02_012635"/>
<feature type="compositionally biased region" description="Basic and acidic residues" evidence="1">
    <location>
        <begin position="370"/>
        <end position="383"/>
    </location>
</feature>
<dbReference type="VEuPathDB" id="TriTrypDB:TCDM_12420"/>
<organism evidence="3 4">
    <name type="scientific">Trypanosoma cruzi</name>
    <dbReference type="NCBI Taxonomy" id="5693"/>
    <lineage>
        <taxon>Eukaryota</taxon>
        <taxon>Discoba</taxon>
        <taxon>Euglenozoa</taxon>
        <taxon>Kinetoplastea</taxon>
        <taxon>Metakinetoplastina</taxon>
        <taxon>Trypanosomatida</taxon>
        <taxon>Trypanosomatidae</taxon>
        <taxon>Trypanosoma</taxon>
        <taxon>Schizotrypanum</taxon>
    </lineage>
</organism>
<dbReference type="VEuPathDB" id="TriTrypDB:TcYC6_0162410"/>
<evidence type="ECO:0000256" key="2">
    <source>
        <dbReference type="SAM" id="SignalP"/>
    </source>
</evidence>
<feature type="compositionally biased region" description="Acidic residues" evidence="1">
    <location>
        <begin position="61"/>
        <end position="70"/>
    </location>
</feature>
<dbReference type="VEuPathDB" id="TriTrypDB:TcCLB.509631.80"/>
<feature type="signal peptide" evidence="2">
    <location>
        <begin position="1"/>
        <end position="24"/>
    </location>
</feature>
<feature type="compositionally biased region" description="Acidic residues" evidence="1">
    <location>
        <begin position="83"/>
        <end position="92"/>
    </location>
</feature>
<evidence type="ECO:0000313" key="4">
    <source>
        <dbReference type="Proteomes" id="UP000246078"/>
    </source>
</evidence>
<feature type="compositionally biased region" description="Low complexity" evidence="1">
    <location>
        <begin position="261"/>
        <end position="272"/>
    </location>
</feature>
<evidence type="ECO:0000256" key="1">
    <source>
        <dbReference type="SAM" id="MobiDB-lite"/>
    </source>
</evidence>
<feature type="compositionally biased region" description="Basic and acidic residues" evidence="1">
    <location>
        <begin position="93"/>
        <end position="103"/>
    </location>
</feature>
<proteinExistence type="predicted"/>
<dbReference type="Proteomes" id="UP000246078">
    <property type="component" value="Unassembled WGS sequence"/>
</dbReference>
<feature type="region of interest" description="Disordered" evidence="1">
    <location>
        <begin position="37"/>
        <end position="405"/>
    </location>
</feature>
<dbReference type="VEuPathDB" id="TriTrypDB:C4B63_1g1311"/>
<dbReference type="VEuPathDB" id="TriTrypDB:TcBrA4_0018460"/>
<feature type="compositionally biased region" description="Polar residues" evidence="1">
    <location>
        <begin position="298"/>
        <end position="309"/>
    </location>
</feature>
<dbReference type="VEuPathDB" id="TriTrypDB:TcCLB.510465.140"/>
<feature type="chain" id="PRO_5016168977" evidence="2">
    <location>
        <begin position="25"/>
        <end position="428"/>
    </location>
</feature>
<evidence type="ECO:0000313" key="3">
    <source>
        <dbReference type="EMBL" id="PWU93570.1"/>
    </source>
</evidence>